<dbReference type="SUPFAM" id="SSF69279">
    <property type="entry name" value="Phage tail proteins"/>
    <property type="match status" value="1"/>
</dbReference>
<dbReference type="Pfam" id="PF04717">
    <property type="entry name" value="Phage_base_V"/>
    <property type="match status" value="1"/>
</dbReference>
<sequence length="596" mass="61162">MTSAPIIQFGGQQLSWALGQNLLSVKVERGLRRVATAEITLKDPGFTLLTDQASQFAPGTDVVVSFPNASGSPVKVFAGTVTSLRVVCPEDGDHHTAITITAEDAAHGLGHVAKTISTANTSLTDALRTALSAHVSSVKLAGLPAGTRDAVIMACSPQELLEQVCDHYGLTWWVDPADKSLNVAAPPTSPAVHALELGADLCDLDFRTAGKTTGSVIMRGWNPLTKTELNGRNTAAAATAGGPALLNEFAQADSAKEYHVQAKSSVDAADVTAQATARARRFATAGTVLTARTRRIQPGIGLRDQLQLNGAGPMSGKHLVVAIRHDWGPVTATTVVAGDPALGAAPIPDSGPVQAVAPAQPLSQTVGGSTGMVPGLISDIKDPKNWGRVKVKLPTLGENVITGWARTVLTAAGPSRGMVVPHRVDDEVLVAFEEGDLQRPVVLGALHNGKDTAPTGTAPRDAALSAGLTSGNGHSLVLTDTTDQAKNGMVLNQAGGQSISLNDQRILIKAAAGKEIRLEAGKASITLDAQGNVKIEGVQISVTATSKMDLNAPAVTTKATANLTLEGTASCALKGASVNVTANGVAAIKGSMVTVN</sequence>
<dbReference type="AlphaFoldDB" id="A0A9X1NBV4"/>
<organism evidence="2 3">
    <name type="scientific">Kineosporia babensis</name>
    <dbReference type="NCBI Taxonomy" id="499548"/>
    <lineage>
        <taxon>Bacteria</taxon>
        <taxon>Bacillati</taxon>
        <taxon>Actinomycetota</taxon>
        <taxon>Actinomycetes</taxon>
        <taxon>Kineosporiales</taxon>
        <taxon>Kineosporiaceae</taxon>
        <taxon>Kineosporia</taxon>
    </lineage>
</organism>
<comment type="caution">
    <text evidence="2">The sequence shown here is derived from an EMBL/GenBank/DDBJ whole genome shotgun (WGS) entry which is preliminary data.</text>
</comment>
<dbReference type="SUPFAM" id="SSF69255">
    <property type="entry name" value="gp5 N-terminal domain-like"/>
    <property type="match status" value="1"/>
</dbReference>
<name>A0A9X1NBV4_9ACTN</name>
<gene>
    <name evidence="2" type="ORF">LR394_05960</name>
</gene>
<dbReference type="Gene3D" id="2.40.50.230">
    <property type="entry name" value="Gp5 N-terminal domain"/>
    <property type="match status" value="1"/>
</dbReference>
<reference evidence="2" key="1">
    <citation type="submission" date="2021-11" db="EMBL/GenBank/DDBJ databases">
        <title>Streptomyces corallinus and Kineosporia corallina sp. nov., two new coral-derived marine actinobacteria.</title>
        <authorList>
            <person name="Buangrab K."/>
            <person name="Sutthacheep M."/>
            <person name="Yeemin T."/>
            <person name="Harunari E."/>
            <person name="Igarashi Y."/>
            <person name="Sripreechasak P."/>
            <person name="Kanchanasin P."/>
            <person name="Tanasupawat S."/>
            <person name="Phongsopitanun W."/>
        </authorList>
    </citation>
    <scope>NUCLEOTIDE SEQUENCE</scope>
    <source>
        <strain evidence="2">JCM 31032</strain>
    </source>
</reference>
<evidence type="ECO:0000313" key="2">
    <source>
        <dbReference type="EMBL" id="MCD5310431.1"/>
    </source>
</evidence>
<evidence type="ECO:0000313" key="3">
    <source>
        <dbReference type="Proteomes" id="UP001138997"/>
    </source>
</evidence>
<evidence type="ECO:0000259" key="1">
    <source>
        <dbReference type="Pfam" id="PF04717"/>
    </source>
</evidence>
<dbReference type="RefSeq" id="WP_231439363.1">
    <property type="nucleotide sequence ID" value="NZ_JAJOMB010000003.1"/>
</dbReference>
<protein>
    <submittedName>
        <fullName evidence="2">Phage baseplate assembly protein V</fullName>
    </submittedName>
</protein>
<dbReference type="InterPro" id="IPR037026">
    <property type="entry name" value="Vgr_OB-fold_dom_sf"/>
</dbReference>
<dbReference type="EMBL" id="JAJOMB010000003">
    <property type="protein sequence ID" value="MCD5310431.1"/>
    <property type="molecule type" value="Genomic_DNA"/>
</dbReference>
<feature type="domain" description="Gp5/Type VI secretion system Vgr protein OB-fold" evidence="1">
    <location>
        <begin position="373"/>
        <end position="447"/>
    </location>
</feature>
<proteinExistence type="predicted"/>
<accession>A0A9X1NBV4</accession>
<dbReference type="InterPro" id="IPR006531">
    <property type="entry name" value="Gp5/Vgr_OB"/>
</dbReference>
<dbReference type="Proteomes" id="UP001138997">
    <property type="component" value="Unassembled WGS sequence"/>
</dbReference>
<keyword evidence="3" id="KW-1185">Reference proteome</keyword>